<dbReference type="InterPro" id="IPR001466">
    <property type="entry name" value="Beta-lactam-related"/>
</dbReference>
<dbReference type="InterPro" id="IPR012338">
    <property type="entry name" value="Beta-lactam/transpept-like"/>
</dbReference>
<feature type="domain" description="Beta-lactamase-related" evidence="1">
    <location>
        <begin position="62"/>
        <end position="327"/>
    </location>
</feature>
<dbReference type="Proteomes" id="UP000585327">
    <property type="component" value="Unassembled WGS sequence"/>
</dbReference>
<dbReference type="Gene3D" id="3.40.710.10">
    <property type="entry name" value="DD-peptidase/beta-lactamase superfamily"/>
    <property type="match status" value="1"/>
</dbReference>
<name>A0A838YJS3_9GAMM</name>
<dbReference type="PANTHER" id="PTHR43283:SF7">
    <property type="entry name" value="BETA-LACTAMASE-RELATED DOMAIN-CONTAINING PROTEIN"/>
    <property type="match status" value="1"/>
</dbReference>
<dbReference type="GO" id="GO:0016787">
    <property type="term" value="F:hydrolase activity"/>
    <property type="evidence" value="ECO:0007669"/>
    <property type="project" value="UniProtKB-KW"/>
</dbReference>
<proteinExistence type="predicted"/>
<keyword evidence="2" id="KW-0378">Hydrolase</keyword>
<gene>
    <name evidence="2" type="ORF">H2021_01295</name>
</gene>
<dbReference type="Pfam" id="PF00144">
    <property type="entry name" value="Beta-lactamase"/>
    <property type="match status" value="1"/>
</dbReference>
<comment type="caution">
    <text evidence="2">The sequence shown here is derived from an EMBL/GenBank/DDBJ whole genome shotgun (WGS) entry which is preliminary data.</text>
</comment>
<reference evidence="2 3" key="1">
    <citation type="submission" date="2020-06" db="EMBL/GenBank/DDBJ databases">
        <title>Dysbiosis in marine aquaculture revealed through microbiome analysis: reverse ecology for environmental sustainability.</title>
        <authorList>
            <person name="Haro-Moreno J.M."/>
            <person name="Coutinho F.H."/>
            <person name="Zaragoza-Solas A."/>
            <person name="Picazo A."/>
            <person name="Almagro-Moreno S."/>
            <person name="Lopez-Perez M."/>
        </authorList>
    </citation>
    <scope>NUCLEOTIDE SEQUENCE [LARGE SCALE GENOMIC DNA]</scope>
    <source>
        <strain evidence="2">MCMED-G42</strain>
    </source>
</reference>
<evidence type="ECO:0000259" key="1">
    <source>
        <dbReference type="Pfam" id="PF00144"/>
    </source>
</evidence>
<dbReference type="PANTHER" id="PTHR43283">
    <property type="entry name" value="BETA-LACTAMASE-RELATED"/>
    <property type="match status" value="1"/>
</dbReference>
<evidence type="ECO:0000313" key="2">
    <source>
        <dbReference type="EMBL" id="MBA4723830.1"/>
    </source>
</evidence>
<protein>
    <submittedName>
        <fullName evidence="2">Serine hydrolase</fullName>
    </submittedName>
</protein>
<sequence>MLNYQYIKLSFLFFFNLFIFSDDIYFPSKSWDVAPSSEFNIDQDKVDRLIDIAFKDNSTQGVVVIKNGKIIGEEYADGYNFSSHGTSWSMAKSYYAALIGISLDRGEINSLDDKVATYLEYFNDERSDITLRDLLDMSSGLDFPSHEHEKMFFQADHLTYAKTVGVEKEAGQKFEYNNVNSMLLGDILFQVTGKKADVLFEDRILKPLEISDYKLWKDENGNVLTYCCVDMSARDYSKLGLLFARDGVWNGEEILSKKFIDETFQLVWDSTPERFTRLKRGYSLHWWVSAYEEEFKIFNTSGKFGQYTFVDRKNDIVVTRITKYNQQDSGDVQIWGPMKYLRWAGVENAINIGRVLIEKGAIKSGSDVVTPFTDSEGESKEFNSLYGDFIEAIEDLSCDCYSDEAFN</sequence>
<dbReference type="AlphaFoldDB" id="A0A838YJS3"/>
<evidence type="ECO:0000313" key="3">
    <source>
        <dbReference type="Proteomes" id="UP000585327"/>
    </source>
</evidence>
<organism evidence="2 3">
    <name type="scientific">SAR86 cluster bacterium</name>
    <dbReference type="NCBI Taxonomy" id="2030880"/>
    <lineage>
        <taxon>Bacteria</taxon>
        <taxon>Pseudomonadati</taxon>
        <taxon>Pseudomonadota</taxon>
        <taxon>Gammaproteobacteria</taxon>
        <taxon>SAR86 cluster</taxon>
    </lineage>
</organism>
<dbReference type="EMBL" id="JACETM010000006">
    <property type="protein sequence ID" value="MBA4723830.1"/>
    <property type="molecule type" value="Genomic_DNA"/>
</dbReference>
<dbReference type="SUPFAM" id="SSF56601">
    <property type="entry name" value="beta-lactamase/transpeptidase-like"/>
    <property type="match status" value="1"/>
</dbReference>
<accession>A0A838YJS3</accession>
<dbReference type="InterPro" id="IPR050789">
    <property type="entry name" value="Diverse_Enzym_Activities"/>
</dbReference>